<dbReference type="InterPro" id="IPR050924">
    <property type="entry name" value="Peroxiredoxin_BCP/PrxQ"/>
</dbReference>
<evidence type="ECO:0000256" key="4">
    <source>
        <dbReference type="ARBA" id="ARBA00022559"/>
    </source>
</evidence>
<feature type="domain" description="Thioredoxin" evidence="13">
    <location>
        <begin position="4"/>
        <end position="158"/>
    </location>
</feature>
<sequence>MDTVDIGAPAPDFELHDQDGTARTLHGMLAEGGPVVLFFYPAAMTRGCTAESCHFRDLAAEFAELGAQRVGISADDVGTQRAFADEHGFGYPLLSDPDGAVARAYGVRRGGPLAALSPIRRSTFVIDTDGRILHVVRSELRMQAHADGALRALRELRRHGEAPRERED</sequence>
<comment type="function">
    <text evidence="1">Thiol-specific peroxidase that catalyzes the reduction of hydrogen peroxide and organic hydroperoxides to water and alcohols, respectively. Plays a role in cell protection against oxidative stress by detoxifying peroxides and as sensor of hydrogen peroxide-mediated signaling events.</text>
</comment>
<evidence type="ECO:0000256" key="1">
    <source>
        <dbReference type="ARBA" id="ARBA00003330"/>
    </source>
</evidence>
<keyword evidence="7" id="KW-1015">Disulfide bond</keyword>
<evidence type="ECO:0000313" key="14">
    <source>
        <dbReference type="EMBL" id="GAA4942060.1"/>
    </source>
</evidence>
<dbReference type="RefSeq" id="WP_345556741.1">
    <property type="nucleotide sequence ID" value="NZ_BAABIK010000012.1"/>
</dbReference>
<comment type="catalytic activity">
    <reaction evidence="12">
        <text>a hydroperoxide + [thioredoxin]-dithiol = an alcohol + [thioredoxin]-disulfide + H2O</text>
        <dbReference type="Rhea" id="RHEA:62620"/>
        <dbReference type="Rhea" id="RHEA-COMP:10698"/>
        <dbReference type="Rhea" id="RHEA-COMP:10700"/>
        <dbReference type="ChEBI" id="CHEBI:15377"/>
        <dbReference type="ChEBI" id="CHEBI:29950"/>
        <dbReference type="ChEBI" id="CHEBI:30879"/>
        <dbReference type="ChEBI" id="CHEBI:35924"/>
        <dbReference type="ChEBI" id="CHEBI:50058"/>
        <dbReference type="EC" id="1.11.1.24"/>
    </reaction>
</comment>
<evidence type="ECO:0000256" key="11">
    <source>
        <dbReference type="ARBA" id="ARBA00041373"/>
    </source>
</evidence>
<evidence type="ECO:0000256" key="3">
    <source>
        <dbReference type="ARBA" id="ARBA00013017"/>
    </source>
</evidence>
<keyword evidence="6" id="KW-0560">Oxidoreductase</keyword>
<dbReference type="Pfam" id="PF00578">
    <property type="entry name" value="AhpC-TSA"/>
    <property type="match status" value="1"/>
</dbReference>
<dbReference type="PROSITE" id="PS51352">
    <property type="entry name" value="THIOREDOXIN_2"/>
    <property type="match status" value="1"/>
</dbReference>
<dbReference type="PANTHER" id="PTHR42801">
    <property type="entry name" value="THIOREDOXIN-DEPENDENT PEROXIDE REDUCTASE"/>
    <property type="match status" value="1"/>
</dbReference>
<reference evidence="15" key="1">
    <citation type="journal article" date="2019" name="Int. J. Syst. Evol. Microbiol.">
        <title>The Global Catalogue of Microorganisms (GCM) 10K type strain sequencing project: providing services to taxonomists for standard genome sequencing and annotation.</title>
        <authorList>
            <consortium name="The Broad Institute Genomics Platform"/>
            <consortium name="The Broad Institute Genome Sequencing Center for Infectious Disease"/>
            <person name="Wu L."/>
            <person name="Ma J."/>
        </authorList>
    </citation>
    <scope>NUCLEOTIDE SEQUENCE [LARGE SCALE GENOMIC DNA]</scope>
    <source>
        <strain evidence="15">JCM 18123</strain>
    </source>
</reference>
<proteinExistence type="inferred from homology"/>
<comment type="caution">
    <text evidence="14">The sequence shown here is derived from an EMBL/GenBank/DDBJ whole genome shotgun (WGS) entry which is preliminary data.</text>
</comment>
<evidence type="ECO:0000256" key="9">
    <source>
        <dbReference type="ARBA" id="ARBA00032824"/>
    </source>
</evidence>
<keyword evidence="4" id="KW-0575">Peroxidase</keyword>
<dbReference type="CDD" id="cd03017">
    <property type="entry name" value="PRX_BCP"/>
    <property type="match status" value="1"/>
</dbReference>
<dbReference type="EMBL" id="BAABIK010000012">
    <property type="protein sequence ID" value="GAA4942060.1"/>
    <property type="molecule type" value="Genomic_DNA"/>
</dbReference>
<gene>
    <name evidence="14" type="ORF">GCM10023224_25450</name>
</gene>
<comment type="similarity">
    <text evidence="10">Belongs to the peroxiredoxin family. BCP/PrxQ subfamily.</text>
</comment>
<evidence type="ECO:0000313" key="15">
    <source>
        <dbReference type="Proteomes" id="UP001499993"/>
    </source>
</evidence>
<evidence type="ECO:0000256" key="5">
    <source>
        <dbReference type="ARBA" id="ARBA00022862"/>
    </source>
</evidence>
<dbReference type="Proteomes" id="UP001499993">
    <property type="component" value="Unassembled WGS sequence"/>
</dbReference>
<evidence type="ECO:0000256" key="8">
    <source>
        <dbReference type="ARBA" id="ARBA00023284"/>
    </source>
</evidence>
<comment type="subunit">
    <text evidence="2">Monomer.</text>
</comment>
<protein>
    <recommendedName>
        <fullName evidence="3">thioredoxin-dependent peroxiredoxin</fullName>
        <ecNumber evidence="3">1.11.1.24</ecNumber>
    </recommendedName>
    <alternativeName>
        <fullName evidence="11">Bacterioferritin comigratory protein</fullName>
    </alternativeName>
    <alternativeName>
        <fullName evidence="9">Thioredoxin peroxidase</fullName>
    </alternativeName>
</protein>
<dbReference type="InterPro" id="IPR036249">
    <property type="entry name" value="Thioredoxin-like_sf"/>
</dbReference>
<name>A0ABP9GMY6_9ACTN</name>
<keyword evidence="15" id="KW-1185">Reference proteome</keyword>
<evidence type="ECO:0000256" key="2">
    <source>
        <dbReference type="ARBA" id="ARBA00011245"/>
    </source>
</evidence>
<keyword evidence="5" id="KW-0049">Antioxidant</keyword>
<keyword evidence="8" id="KW-0676">Redox-active center</keyword>
<dbReference type="InterPro" id="IPR000866">
    <property type="entry name" value="AhpC/TSA"/>
</dbReference>
<evidence type="ECO:0000256" key="10">
    <source>
        <dbReference type="ARBA" id="ARBA00038489"/>
    </source>
</evidence>
<dbReference type="EC" id="1.11.1.24" evidence="3"/>
<dbReference type="InterPro" id="IPR024706">
    <property type="entry name" value="Peroxiredoxin_AhpC-typ"/>
</dbReference>
<dbReference type="PIRSF" id="PIRSF000239">
    <property type="entry name" value="AHPC"/>
    <property type="match status" value="1"/>
</dbReference>
<dbReference type="SUPFAM" id="SSF52833">
    <property type="entry name" value="Thioredoxin-like"/>
    <property type="match status" value="1"/>
</dbReference>
<dbReference type="Gene3D" id="3.40.30.10">
    <property type="entry name" value="Glutaredoxin"/>
    <property type="match status" value="1"/>
</dbReference>
<evidence type="ECO:0000259" key="13">
    <source>
        <dbReference type="PROSITE" id="PS51352"/>
    </source>
</evidence>
<dbReference type="PANTHER" id="PTHR42801:SF8">
    <property type="entry name" value="PEROXIREDOXIN RV1608C-RELATED"/>
    <property type="match status" value="1"/>
</dbReference>
<evidence type="ECO:0000256" key="7">
    <source>
        <dbReference type="ARBA" id="ARBA00023157"/>
    </source>
</evidence>
<accession>A0ABP9GMY6</accession>
<dbReference type="InterPro" id="IPR013766">
    <property type="entry name" value="Thioredoxin_domain"/>
</dbReference>
<evidence type="ECO:0000256" key="12">
    <source>
        <dbReference type="ARBA" id="ARBA00049091"/>
    </source>
</evidence>
<evidence type="ECO:0000256" key="6">
    <source>
        <dbReference type="ARBA" id="ARBA00023002"/>
    </source>
</evidence>
<organism evidence="14 15">
    <name type="scientific">Streptomonospora halophila</name>
    <dbReference type="NCBI Taxonomy" id="427369"/>
    <lineage>
        <taxon>Bacteria</taxon>
        <taxon>Bacillati</taxon>
        <taxon>Actinomycetota</taxon>
        <taxon>Actinomycetes</taxon>
        <taxon>Streptosporangiales</taxon>
        <taxon>Nocardiopsidaceae</taxon>
        <taxon>Streptomonospora</taxon>
    </lineage>
</organism>